<dbReference type="EMBL" id="JYNY01000164">
    <property type="protein sequence ID" value="KJJ85397.1"/>
    <property type="molecule type" value="Genomic_DNA"/>
</dbReference>
<keyword evidence="5 6" id="KW-0472">Membrane</keyword>
<organism evidence="8 10">
    <name type="scientific">Candidatus Omnitrophus magneticus</name>
    <dbReference type="NCBI Taxonomy" id="1609969"/>
    <lineage>
        <taxon>Bacteria</taxon>
        <taxon>Pseudomonadati</taxon>
        <taxon>Candidatus Omnitrophota</taxon>
        <taxon>Candidatus Omnitrophus</taxon>
    </lineage>
</organism>
<feature type="transmembrane region" description="Helical" evidence="6">
    <location>
        <begin position="67"/>
        <end position="91"/>
    </location>
</feature>
<dbReference type="Proteomes" id="UP000033428">
    <property type="component" value="Unassembled WGS sequence"/>
</dbReference>
<keyword evidence="10" id="KW-1185">Reference proteome</keyword>
<feature type="transmembrane region" description="Helical" evidence="6">
    <location>
        <begin position="7"/>
        <end position="24"/>
    </location>
</feature>
<dbReference type="GO" id="GO:0005886">
    <property type="term" value="C:plasma membrane"/>
    <property type="evidence" value="ECO:0007669"/>
    <property type="project" value="UniProtKB-SubCell"/>
</dbReference>
<feature type="domain" description="PDGLE" evidence="7">
    <location>
        <begin position="6"/>
        <end position="93"/>
    </location>
</feature>
<comment type="subcellular location">
    <subcellularLocation>
        <location evidence="1">Cell membrane</location>
    </subcellularLocation>
</comment>
<proteinExistence type="predicted"/>
<sequence length="95" mass="10550">MKKKDIIIGLMIAFFLSVFISPFASRWPDGLEKVAEEKGFIKKGEVPPVIISPIPDYMLHCIKNETFGVAFAGLCGTVIVFLVSFSVTSLLKRKE</sequence>
<gene>
    <name evidence="9" type="ORF">OMAG_000722</name>
    <name evidence="8" type="ORF">OMAG_001669</name>
</gene>
<keyword evidence="3 6" id="KW-0812">Transmembrane</keyword>
<evidence type="ECO:0000256" key="3">
    <source>
        <dbReference type="ARBA" id="ARBA00022692"/>
    </source>
</evidence>
<evidence type="ECO:0000259" key="7">
    <source>
        <dbReference type="Pfam" id="PF13190"/>
    </source>
</evidence>
<keyword evidence="2" id="KW-1003">Cell membrane</keyword>
<evidence type="ECO:0000256" key="2">
    <source>
        <dbReference type="ARBA" id="ARBA00022475"/>
    </source>
</evidence>
<evidence type="ECO:0000256" key="5">
    <source>
        <dbReference type="ARBA" id="ARBA00023136"/>
    </source>
</evidence>
<comment type="caution">
    <text evidence="8">The sequence shown here is derived from an EMBL/GenBank/DDBJ whole genome shotgun (WGS) entry which is preliminary data.</text>
</comment>
<dbReference type="InterPro" id="IPR025937">
    <property type="entry name" value="PDGLE_dom"/>
</dbReference>
<dbReference type="AlphaFoldDB" id="A0A0F0CM99"/>
<dbReference type="EMBL" id="JYNY01000350">
    <property type="protein sequence ID" value="KJJ84458.1"/>
    <property type="molecule type" value="Genomic_DNA"/>
</dbReference>
<accession>A0A0F0CM99</accession>
<dbReference type="Pfam" id="PF13190">
    <property type="entry name" value="PDGLE"/>
    <property type="match status" value="1"/>
</dbReference>
<evidence type="ECO:0000256" key="4">
    <source>
        <dbReference type="ARBA" id="ARBA00022989"/>
    </source>
</evidence>
<evidence type="ECO:0000256" key="1">
    <source>
        <dbReference type="ARBA" id="ARBA00004236"/>
    </source>
</evidence>
<evidence type="ECO:0000313" key="9">
    <source>
        <dbReference type="EMBL" id="KJJ85397.1"/>
    </source>
</evidence>
<protein>
    <recommendedName>
        <fullName evidence="7">PDGLE domain-containing protein</fullName>
    </recommendedName>
</protein>
<name>A0A0F0CM99_9BACT</name>
<evidence type="ECO:0000313" key="8">
    <source>
        <dbReference type="EMBL" id="KJJ84458.1"/>
    </source>
</evidence>
<evidence type="ECO:0000313" key="10">
    <source>
        <dbReference type="Proteomes" id="UP000033428"/>
    </source>
</evidence>
<keyword evidence="4 6" id="KW-1133">Transmembrane helix</keyword>
<reference evidence="8 10" key="1">
    <citation type="submission" date="2015-02" db="EMBL/GenBank/DDBJ databases">
        <title>Single-cell genomics of uncultivated deep-branching MTB reveals a conserved set of magnetosome genes.</title>
        <authorList>
            <person name="Kolinko S."/>
            <person name="Richter M."/>
            <person name="Glockner F.O."/>
            <person name="Brachmann A."/>
            <person name="Schuler D."/>
        </authorList>
    </citation>
    <scope>NUCLEOTIDE SEQUENCE [LARGE SCALE GENOMIC DNA]</scope>
    <source>
        <strain evidence="8">SKK-01</strain>
    </source>
</reference>
<evidence type="ECO:0000256" key="6">
    <source>
        <dbReference type="SAM" id="Phobius"/>
    </source>
</evidence>